<keyword evidence="3" id="KW-1185">Reference proteome</keyword>
<dbReference type="AlphaFoldDB" id="A0AAV8UZS8"/>
<accession>A0AAV8UZS8</accession>
<organism evidence="2 3">
    <name type="scientific">Rhodosorus marinus</name>
    <dbReference type="NCBI Taxonomy" id="101924"/>
    <lineage>
        <taxon>Eukaryota</taxon>
        <taxon>Rhodophyta</taxon>
        <taxon>Stylonematophyceae</taxon>
        <taxon>Stylonematales</taxon>
        <taxon>Stylonemataceae</taxon>
        <taxon>Rhodosorus</taxon>
    </lineage>
</organism>
<protein>
    <recommendedName>
        <fullName evidence="4">NADH dehydrogenase [ubiquinone] 1 alpha subcomplex assembly factor 3</fullName>
    </recommendedName>
</protein>
<dbReference type="Proteomes" id="UP001157974">
    <property type="component" value="Unassembled WGS sequence"/>
</dbReference>
<comment type="caution">
    <text evidence="2">The sequence shown here is derived from an EMBL/GenBank/DDBJ whole genome shotgun (WGS) entry which is preliminary data.</text>
</comment>
<dbReference type="InterPro" id="IPR007523">
    <property type="entry name" value="NDUFAF3/AAMDC"/>
</dbReference>
<dbReference type="InterPro" id="IPR036748">
    <property type="entry name" value="MTH938-like_sf"/>
</dbReference>
<proteinExistence type="predicted"/>
<dbReference type="Pfam" id="PF04430">
    <property type="entry name" value="DUF498"/>
    <property type="match status" value="1"/>
</dbReference>
<sequence length="258" mass="29740">MLMQMSARSRLARRGLCRTRVVLGQAGPTWARDSKKDDNPEGSSREEGEMPDNTQYEPGTGAKITKEKPWASPRARIEHRAKRNKYHLDFLEKAGKLRRRGEYTNELNEEEIYGSNNYMNLLQREVDERNGLGGRRLVTGHSEKSVEIDNMLFRQSVFLFPYQCYIWHVKSLAEVWPKSLAAFELYYPRPSLLIVGSEEVNKLLPTETMRYLKSLGVGWEVMNIENAASTYNILCEDGREACLAIIFPRDWFNPATAK</sequence>
<dbReference type="Gene3D" id="3.40.1230.10">
    <property type="entry name" value="MTH938-like"/>
    <property type="match status" value="1"/>
</dbReference>
<gene>
    <name evidence="2" type="ORF">NDN08_008215</name>
</gene>
<dbReference type="PANTHER" id="PTHR21192">
    <property type="entry name" value="NUCLEAR PROTEIN E3-3"/>
    <property type="match status" value="1"/>
</dbReference>
<feature type="compositionally biased region" description="Basic and acidic residues" evidence="1">
    <location>
        <begin position="32"/>
        <end position="48"/>
    </location>
</feature>
<dbReference type="PANTHER" id="PTHR21192:SF2">
    <property type="entry name" value="NADH DEHYDROGENASE [UBIQUINONE] 1 ALPHA SUBCOMPLEX ASSEMBLY FACTOR 3"/>
    <property type="match status" value="1"/>
</dbReference>
<evidence type="ECO:0008006" key="4">
    <source>
        <dbReference type="Google" id="ProtNLM"/>
    </source>
</evidence>
<dbReference type="SUPFAM" id="SSF64076">
    <property type="entry name" value="MTH938-like"/>
    <property type="match status" value="1"/>
</dbReference>
<evidence type="ECO:0000313" key="3">
    <source>
        <dbReference type="Proteomes" id="UP001157974"/>
    </source>
</evidence>
<reference evidence="2 3" key="1">
    <citation type="journal article" date="2023" name="Nat. Commun.">
        <title>Origin of minicircular mitochondrial genomes in red algae.</title>
        <authorList>
            <person name="Lee Y."/>
            <person name="Cho C.H."/>
            <person name="Lee Y.M."/>
            <person name="Park S.I."/>
            <person name="Yang J.H."/>
            <person name="West J.A."/>
            <person name="Bhattacharya D."/>
            <person name="Yoon H.S."/>
        </authorList>
    </citation>
    <scope>NUCLEOTIDE SEQUENCE [LARGE SCALE GENOMIC DNA]</scope>
    <source>
        <strain evidence="2 3">CCMP1338</strain>
        <tissue evidence="2">Whole cell</tissue>
    </source>
</reference>
<feature type="region of interest" description="Disordered" evidence="1">
    <location>
        <begin position="26"/>
        <end position="72"/>
    </location>
</feature>
<evidence type="ECO:0000256" key="1">
    <source>
        <dbReference type="SAM" id="MobiDB-lite"/>
    </source>
</evidence>
<dbReference type="GO" id="GO:0032981">
    <property type="term" value="P:mitochondrial respiratory chain complex I assembly"/>
    <property type="evidence" value="ECO:0007669"/>
    <property type="project" value="TreeGrafter"/>
</dbReference>
<name>A0AAV8UZS8_9RHOD</name>
<dbReference type="EMBL" id="JAMWBK010000002">
    <property type="protein sequence ID" value="KAJ8908120.1"/>
    <property type="molecule type" value="Genomic_DNA"/>
</dbReference>
<evidence type="ECO:0000313" key="2">
    <source>
        <dbReference type="EMBL" id="KAJ8908120.1"/>
    </source>
</evidence>
<dbReference type="GO" id="GO:0005743">
    <property type="term" value="C:mitochondrial inner membrane"/>
    <property type="evidence" value="ECO:0007669"/>
    <property type="project" value="TreeGrafter"/>
</dbReference>